<reference evidence="1 2" key="1">
    <citation type="submission" date="2016-07" db="EMBL/GenBank/DDBJ databases">
        <title>Pervasive Adenine N6-methylation of Active Genes in Fungi.</title>
        <authorList>
            <consortium name="DOE Joint Genome Institute"/>
            <person name="Mondo S.J."/>
            <person name="Dannebaum R.O."/>
            <person name="Kuo R.C."/>
            <person name="Labutti K."/>
            <person name="Haridas S."/>
            <person name="Kuo A."/>
            <person name="Salamov A."/>
            <person name="Ahrendt S.R."/>
            <person name="Lipzen A."/>
            <person name="Sullivan W."/>
            <person name="Andreopoulos W.B."/>
            <person name="Clum A."/>
            <person name="Lindquist E."/>
            <person name="Daum C."/>
            <person name="Ramamoorthy G.K."/>
            <person name="Gryganskyi A."/>
            <person name="Culley D."/>
            <person name="Magnuson J.K."/>
            <person name="James T.Y."/>
            <person name="O'Malley M.A."/>
            <person name="Stajich J.E."/>
            <person name="Spatafora J.W."/>
            <person name="Visel A."/>
            <person name="Grigoriev I.V."/>
        </authorList>
    </citation>
    <scope>NUCLEOTIDE SEQUENCE [LARGE SCALE GENOMIC DNA]</scope>
    <source>
        <strain evidence="1 2">NRRL 2496</strain>
    </source>
</reference>
<evidence type="ECO:0000313" key="2">
    <source>
        <dbReference type="Proteomes" id="UP000242180"/>
    </source>
</evidence>
<dbReference type="EMBL" id="MCGN01000004">
    <property type="protein sequence ID" value="ORY97475.1"/>
    <property type="molecule type" value="Genomic_DNA"/>
</dbReference>
<protein>
    <submittedName>
        <fullName evidence="1">Uncharacterized protein</fullName>
    </submittedName>
</protein>
<dbReference type="Proteomes" id="UP000242180">
    <property type="component" value="Unassembled WGS sequence"/>
</dbReference>
<gene>
    <name evidence="1" type="ORF">BCR43DRAFT_504405</name>
</gene>
<name>A0A1X2HEU0_SYNRA</name>
<organism evidence="1 2">
    <name type="scientific">Syncephalastrum racemosum</name>
    <name type="common">Filamentous fungus</name>
    <dbReference type="NCBI Taxonomy" id="13706"/>
    <lineage>
        <taxon>Eukaryota</taxon>
        <taxon>Fungi</taxon>
        <taxon>Fungi incertae sedis</taxon>
        <taxon>Mucoromycota</taxon>
        <taxon>Mucoromycotina</taxon>
        <taxon>Mucoromycetes</taxon>
        <taxon>Mucorales</taxon>
        <taxon>Syncephalastraceae</taxon>
        <taxon>Syncephalastrum</taxon>
    </lineage>
</organism>
<comment type="caution">
    <text evidence="1">The sequence shown here is derived from an EMBL/GenBank/DDBJ whole genome shotgun (WGS) entry which is preliminary data.</text>
</comment>
<accession>A0A1X2HEU0</accession>
<dbReference type="InParanoid" id="A0A1X2HEU0"/>
<proteinExistence type="predicted"/>
<evidence type="ECO:0000313" key="1">
    <source>
        <dbReference type="EMBL" id="ORY97475.1"/>
    </source>
</evidence>
<dbReference type="AlphaFoldDB" id="A0A1X2HEU0"/>
<keyword evidence="2" id="KW-1185">Reference proteome</keyword>
<sequence length="255" mass="28705">MAYKEQNLTRFWCSRKKHIQANRDTLVHLDCPINFMYDALQLDEIDGPPLTFPSLRTARLSDTPVNNQEGGRVLLEFLVLAPQLQEVQYTPDQSINHAPSIGDAILRISPVRRVIFKFHVGDRGLNLLGDLADTIATRGLAYHVERLQVPVLCYHADPARKANGEPWEQVVKSGHVARVKCLNVTIDCVNGNSCHTRASMSIIQRFCQNLVDVGANMTLEELALPPIHPSDFDICRRMMEGTCVVLRRFTFSSKA</sequence>